<comment type="cofactor">
    <cofactor evidence="11">
        <name>Mg(2+)</name>
        <dbReference type="ChEBI" id="CHEBI:18420"/>
    </cofactor>
    <cofactor evidence="11">
        <name>Mn(2+)</name>
        <dbReference type="ChEBI" id="CHEBI:29035"/>
    </cofactor>
    <text evidence="11">Magnesium. Can also use manganese.</text>
</comment>
<keyword evidence="5 10" id="KW-0479">Metal-binding</keyword>
<evidence type="ECO:0000256" key="9">
    <source>
        <dbReference type="ARBA" id="ARBA00048540"/>
    </source>
</evidence>
<dbReference type="GO" id="GO:0016740">
    <property type="term" value="F:transferase activity"/>
    <property type="evidence" value="ECO:0007669"/>
    <property type="project" value="UniProtKB-UniRule"/>
</dbReference>
<gene>
    <name evidence="13" type="ORF">D3871_17555</name>
</gene>
<feature type="binding site" evidence="11">
    <location>
        <position position="288"/>
    </location>
    <ligand>
        <name>Mg(2+)</name>
        <dbReference type="ChEBI" id="CHEBI:18420"/>
    </ligand>
</feature>
<feature type="chain" id="PRO_5039895274" description="FAD:protein FMN transferase" evidence="12">
    <location>
        <begin position="29"/>
        <end position="333"/>
    </location>
</feature>
<evidence type="ECO:0000313" key="13">
    <source>
        <dbReference type="EMBL" id="RJF95248.1"/>
    </source>
</evidence>
<keyword evidence="3 10" id="KW-0285">Flavoprotein</keyword>
<reference evidence="14" key="1">
    <citation type="submission" date="2018-09" db="EMBL/GenBank/DDBJ databases">
        <authorList>
            <person name="Zhu H."/>
        </authorList>
    </citation>
    <scope>NUCLEOTIDE SEQUENCE [LARGE SCALE GENOMIC DNA]</scope>
    <source>
        <strain evidence="14">K1R23-30</strain>
    </source>
</reference>
<evidence type="ECO:0000256" key="10">
    <source>
        <dbReference type="PIRNR" id="PIRNR006268"/>
    </source>
</evidence>
<evidence type="ECO:0000256" key="8">
    <source>
        <dbReference type="ARBA" id="ARBA00031306"/>
    </source>
</evidence>
<dbReference type="Gene3D" id="3.10.520.10">
    <property type="entry name" value="ApbE-like domains"/>
    <property type="match status" value="1"/>
</dbReference>
<dbReference type="InterPro" id="IPR024932">
    <property type="entry name" value="ApbE"/>
</dbReference>
<keyword evidence="7 10" id="KW-0460">Magnesium</keyword>
<dbReference type="EC" id="2.7.1.180" evidence="1 10"/>
<evidence type="ECO:0000256" key="5">
    <source>
        <dbReference type="ARBA" id="ARBA00022723"/>
    </source>
</evidence>
<dbReference type="PANTHER" id="PTHR30040:SF2">
    <property type="entry name" value="FAD:PROTEIN FMN TRANSFERASE"/>
    <property type="match status" value="1"/>
</dbReference>
<comment type="catalytic activity">
    <reaction evidence="9 10">
        <text>L-threonyl-[protein] + FAD = FMN-L-threonyl-[protein] + AMP + H(+)</text>
        <dbReference type="Rhea" id="RHEA:36847"/>
        <dbReference type="Rhea" id="RHEA-COMP:11060"/>
        <dbReference type="Rhea" id="RHEA-COMP:11061"/>
        <dbReference type="ChEBI" id="CHEBI:15378"/>
        <dbReference type="ChEBI" id="CHEBI:30013"/>
        <dbReference type="ChEBI" id="CHEBI:57692"/>
        <dbReference type="ChEBI" id="CHEBI:74257"/>
        <dbReference type="ChEBI" id="CHEBI:456215"/>
        <dbReference type="EC" id="2.7.1.180"/>
    </reaction>
</comment>
<evidence type="ECO:0000256" key="11">
    <source>
        <dbReference type="PIRSR" id="PIRSR006268-2"/>
    </source>
</evidence>
<dbReference type="PANTHER" id="PTHR30040">
    <property type="entry name" value="THIAMINE BIOSYNTHESIS LIPOPROTEIN APBE"/>
    <property type="match status" value="1"/>
</dbReference>
<organism evidence="13 14">
    <name type="scientific">Noviherbaspirillum saxi</name>
    <dbReference type="NCBI Taxonomy" id="2320863"/>
    <lineage>
        <taxon>Bacteria</taxon>
        <taxon>Pseudomonadati</taxon>
        <taxon>Pseudomonadota</taxon>
        <taxon>Betaproteobacteria</taxon>
        <taxon>Burkholderiales</taxon>
        <taxon>Oxalobacteraceae</taxon>
        <taxon>Noviherbaspirillum</taxon>
    </lineage>
</organism>
<evidence type="ECO:0000256" key="4">
    <source>
        <dbReference type="ARBA" id="ARBA00022679"/>
    </source>
</evidence>
<comment type="similarity">
    <text evidence="10">Belongs to the ApbE family.</text>
</comment>
<accession>A0A3A3FIC7</accession>
<feature type="binding site" evidence="11">
    <location>
        <position position="292"/>
    </location>
    <ligand>
        <name>Mg(2+)</name>
        <dbReference type="ChEBI" id="CHEBI:18420"/>
    </ligand>
</feature>
<evidence type="ECO:0000256" key="1">
    <source>
        <dbReference type="ARBA" id="ARBA00011955"/>
    </source>
</evidence>
<keyword evidence="12" id="KW-0732">Signal</keyword>
<dbReference type="EMBL" id="QYUO01000002">
    <property type="protein sequence ID" value="RJF95248.1"/>
    <property type="molecule type" value="Genomic_DNA"/>
</dbReference>
<dbReference type="OrthoDB" id="9778595at2"/>
<dbReference type="SUPFAM" id="SSF143631">
    <property type="entry name" value="ApbE-like"/>
    <property type="match status" value="1"/>
</dbReference>
<feature type="signal peptide" evidence="12">
    <location>
        <begin position="1"/>
        <end position="28"/>
    </location>
</feature>
<evidence type="ECO:0000256" key="6">
    <source>
        <dbReference type="ARBA" id="ARBA00022827"/>
    </source>
</evidence>
<dbReference type="Proteomes" id="UP000265955">
    <property type="component" value="Unassembled WGS sequence"/>
</dbReference>
<evidence type="ECO:0000256" key="12">
    <source>
        <dbReference type="SAM" id="SignalP"/>
    </source>
</evidence>
<evidence type="ECO:0000313" key="14">
    <source>
        <dbReference type="Proteomes" id="UP000265955"/>
    </source>
</evidence>
<keyword evidence="14" id="KW-1185">Reference proteome</keyword>
<proteinExistence type="inferred from homology"/>
<dbReference type="PIRSF" id="PIRSF006268">
    <property type="entry name" value="ApbE"/>
    <property type="match status" value="1"/>
</dbReference>
<name>A0A3A3FIC7_9BURK</name>
<comment type="caution">
    <text evidence="13">The sequence shown here is derived from an EMBL/GenBank/DDBJ whole genome shotgun (WGS) entry which is preliminary data.</text>
</comment>
<dbReference type="GO" id="GO:0046872">
    <property type="term" value="F:metal ion binding"/>
    <property type="evidence" value="ECO:0007669"/>
    <property type="project" value="UniProtKB-UniRule"/>
</dbReference>
<keyword evidence="6 10" id="KW-0274">FAD</keyword>
<dbReference type="InterPro" id="IPR003374">
    <property type="entry name" value="ApbE-like_sf"/>
</dbReference>
<sequence length="333" mass="35733">MQRRKFMSTGVGALALGAGALSMWEAAAFVHATRTDSLQTGKRLFNGADLAFGTTVSVQLLHHNEAVARKAIREALDTAQAIDRLLSVYREGSQVFELNRTGRLRDPDLHLLKVLDAACRLSRQTAGAFDITVQPLWLAAANGKDPRDARRLVGWRKLHISPELVQLKQPGMAITLNGIAQGYASDLALAAVRAHGINDVLVDIGEFSASGQRAPQRLWQVGIQDPRDPQSLVGTVSLQARSLASSGDYETAFSEDFSSHHIVDPNTGHSPLELASVAVAAPTAMLADGLSTAFMVMGTQPGLQLANQLPEIDALFIDKSGRQAQTAGFPWIA</sequence>
<evidence type="ECO:0000256" key="7">
    <source>
        <dbReference type="ARBA" id="ARBA00022842"/>
    </source>
</evidence>
<keyword evidence="4 10" id="KW-0808">Transferase</keyword>
<dbReference type="AlphaFoldDB" id="A0A3A3FIC7"/>
<evidence type="ECO:0000256" key="2">
    <source>
        <dbReference type="ARBA" id="ARBA00016337"/>
    </source>
</evidence>
<feature type="binding site" evidence="11">
    <location>
        <position position="178"/>
    </location>
    <ligand>
        <name>Mg(2+)</name>
        <dbReference type="ChEBI" id="CHEBI:18420"/>
    </ligand>
</feature>
<dbReference type="Pfam" id="PF02424">
    <property type="entry name" value="ApbE"/>
    <property type="match status" value="1"/>
</dbReference>
<protein>
    <recommendedName>
        <fullName evidence="2 10">FAD:protein FMN transferase</fullName>
        <ecNumber evidence="1 10">2.7.1.180</ecNumber>
    </recommendedName>
    <alternativeName>
        <fullName evidence="8 10">Flavin transferase</fullName>
    </alternativeName>
</protein>
<evidence type="ECO:0000256" key="3">
    <source>
        <dbReference type="ARBA" id="ARBA00022630"/>
    </source>
</evidence>